<keyword evidence="9" id="KW-0999">Mitochondrion inner membrane</keyword>
<dbReference type="InterPro" id="IPR008071">
    <property type="entry name" value="Cyt_P450_E_grp-I_CYP2J-like"/>
</dbReference>
<proteinExistence type="inferred from homology"/>
<comment type="catalytic activity">
    <reaction evidence="19">
        <text>(5Z,8Z,11Z,14Z)-eicosatetraenoate + reduced [NADPH--hemoprotein reductase] + O2 = 19-hydroxy-(5Z,8Z,11Z,14Z)-eicosatetraenoate + oxidized [NADPH--hemoprotein reductase] + H2O + H(+)</text>
        <dbReference type="Rhea" id="RHEA:39759"/>
        <dbReference type="Rhea" id="RHEA-COMP:11964"/>
        <dbReference type="Rhea" id="RHEA-COMP:11965"/>
        <dbReference type="ChEBI" id="CHEBI:15377"/>
        <dbReference type="ChEBI" id="CHEBI:15378"/>
        <dbReference type="ChEBI" id="CHEBI:15379"/>
        <dbReference type="ChEBI" id="CHEBI:32395"/>
        <dbReference type="ChEBI" id="CHEBI:57618"/>
        <dbReference type="ChEBI" id="CHEBI:58210"/>
        <dbReference type="ChEBI" id="CHEBI:76627"/>
    </reaction>
    <physiologicalReaction direction="left-to-right" evidence="19">
        <dbReference type="Rhea" id="RHEA:39760"/>
    </physiologicalReaction>
</comment>
<keyword evidence="7 29" id="KW-0812">Transmembrane</keyword>
<dbReference type="GO" id="GO:0005506">
    <property type="term" value="F:iron ion binding"/>
    <property type="evidence" value="ECO:0007669"/>
    <property type="project" value="InterPro"/>
</dbReference>
<dbReference type="EMBL" id="GG666612">
    <property type="protein sequence ID" value="EEN49425.1"/>
    <property type="molecule type" value="Genomic_DNA"/>
</dbReference>
<evidence type="ECO:0000256" key="8">
    <source>
        <dbReference type="ARBA" id="ARBA00022723"/>
    </source>
</evidence>
<comment type="catalytic activity">
    <reaction evidence="22">
        <text>an omega-methyl-long-chain fatty acid + reduced [NADPH--hemoprotein reductase] + O2 = an omega-hydroxy-long-chain fatty acid + oxidized [NADPH--hemoprotein reductase] + H2O + H(+)</text>
        <dbReference type="Rhea" id="RHEA:56748"/>
        <dbReference type="Rhea" id="RHEA-COMP:11964"/>
        <dbReference type="Rhea" id="RHEA-COMP:11965"/>
        <dbReference type="ChEBI" id="CHEBI:15377"/>
        <dbReference type="ChEBI" id="CHEBI:15378"/>
        <dbReference type="ChEBI" id="CHEBI:15379"/>
        <dbReference type="ChEBI" id="CHEBI:57618"/>
        <dbReference type="ChEBI" id="CHEBI:58210"/>
        <dbReference type="ChEBI" id="CHEBI:140991"/>
        <dbReference type="ChEBI" id="CHEBI:140992"/>
        <dbReference type="EC" id="1.14.14.80"/>
    </reaction>
    <physiologicalReaction direction="left-to-right" evidence="22">
        <dbReference type="Rhea" id="RHEA:56749"/>
    </physiologicalReaction>
</comment>
<keyword evidence="17" id="KW-0496">Mitochondrion</keyword>
<comment type="catalytic activity">
    <reaction evidence="21">
        <text>N-[(5Z,8Z,11Z,14Z)-eicosatetraenoyl]-serotonin + reduced [NADPH--hemoprotein reductase] + O2 = 2-oxo-N-[(5Z,8Z,11Z,14Z)-eicosatetraenoyl]-serotonin + oxidized [NADPH--hemoprotein reductase] + H2O + H(+)</text>
        <dbReference type="Rhea" id="RHEA:50296"/>
        <dbReference type="Rhea" id="RHEA-COMP:11964"/>
        <dbReference type="Rhea" id="RHEA-COMP:11965"/>
        <dbReference type="ChEBI" id="CHEBI:15377"/>
        <dbReference type="ChEBI" id="CHEBI:15378"/>
        <dbReference type="ChEBI" id="CHEBI:15379"/>
        <dbReference type="ChEBI" id="CHEBI:57618"/>
        <dbReference type="ChEBI" id="CHEBI:58210"/>
        <dbReference type="ChEBI" id="CHEBI:132255"/>
        <dbReference type="ChEBI" id="CHEBI:132256"/>
    </reaction>
    <physiologicalReaction direction="left-to-right" evidence="21">
        <dbReference type="Rhea" id="RHEA:50297"/>
    </physiologicalReaction>
</comment>
<evidence type="ECO:0000256" key="1">
    <source>
        <dbReference type="ARBA" id="ARBA00001971"/>
    </source>
</evidence>
<keyword evidence="6 27" id="KW-0349">Heme</keyword>
<dbReference type="AlphaFoldDB" id="C3ZFB9"/>
<evidence type="ECO:0000256" key="25">
    <source>
        <dbReference type="ARBA" id="ARBA00067282"/>
    </source>
</evidence>
<sequence>MESAVSFVSGLLANLTLQSILVLVLAFLVTYWLLGTGDRQKNLPPGPRGLPLLGNLLSFRPSYLLSNLAAWRDKYGDVFCVRIANRLAVVLNGHKAIQDALVKQPEVFSNRPPPFIDSAKDQGVAMSEYGEDWKVKRRIGLTALRQFGMGKRSLEGKITEEARILCDVLAEKNGTATDMSLLLSNAVSNVICAMSFGERFEHNDMEFQRLMRLMSEMVGGSGGNAGSSISRFIPLVRKLPFFKKGLERRVKMSLEVVDFIKSKIKEHKETFDPADIRDIIDVYLMETQQQTPDDADRTITEMGMINTMRDLFIAGAETTATTLKWGLLYLARHLEVQRKVQDEIDREFGASPPTLSQRGKLPYTEATILEIQRIRPIAPLAVPHTTSTATVLHGFDIPADTFVIPNLWSAMMDPAVAPDPETFNPDRFLDEDGTVVRPEWLIPFSLGRRQCLGEQLAKMELFLFLATLLQHFTFKLPYGAPAPSMEGSMGIVLAPKAYQICAVPRDN</sequence>
<evidence type="ECO:0000256" key="19">
    <source>
        <dbReference type="ARBA" id="ARBA00049206"/>
    </source>
</evidence>
<dbReference type="PROSITE" id="PS00086">
    <property type="entry name" value="CYTOCHROME_P450"/>
    <property type="match status" value="1"/>
</dbReference>
<evidence type="ECO:0000256" key="2">
    <source>
        <dbReference type="ARBA" id="ARBA00004154"/>
    </source>
</evidence>
<reference evidence="30" key="1">
    <citation type="journal article" date="2008" name="Nature">
        <title>The amphioxus genome and the evolution of the chordate karyotype.</title>
        <authorList>
            <consortium name="US DOE Joint Genome Institute (JGI-PGF)"/>
            <person name="Putnam N.H."/>
            <person name="Butts T."/>
            <person name="Ferrier D.E.K."/>
            <person name="Furlong R.F."/>
            <person name="Hellsten U."/>
            <person name="Kawashima T."/>
            <person name="Robinson-Rechavi M."/>
            <person name="Shoguchi E."/>
            <person name="Terry A."/>
            <person name="Yu J.-K."/>
            <person name="Benito-Gutierrez E.L."/>
            <person name="Dubchak I."/>
            <person name="Garcia-Fernandez J."/>
            <person name="Gibson-Brown J.J."/>
            <person name="Grigoriev I.V."/>
            <person name="Horton A.C."/>
            <person name="de Jong P.J."/>
            <person name="Jurka J."/>
            <person name="Kapitonov V.V."/>
            <person name="Kohara Y."/>
            <person name="Kuroki Y."/>
            <person name="Lindquist E."/>
            <person name="Lucas S."/>
            <person name="Osoegawa K."/>
            <person name="Pennacchio L.A."/>
            <person name="Salamov A.A."/>
            <person name="Satou Y."/>
            <person name="Sauka-Spengler T."/>
            <person name="Schmutz J."/>
            <person name="Shin-I T."/>
            <person name="Toyoda A."/>
            <person name="Bronner-Fraser M."/>
            <person name="Fujiyama A."/>
            <person name="Holland L.Z."/>
            <person name="Holland P.W.H."/>
            <person name="Satoh N."/>
            <person name="Rokhsar D.S."/>
        </authorList>
    </citation>
    <scope>NUCLEOTIDE SEQUENCE [LARGE SCALE GENOMIC DNA]</scope>
    <source>
        <strain evidence="30">S238N-H82</strain>
        <tissue evidence="30">Testes</tissue>
    </source>
</reference>
<gene>
    <name evidence="30" type="ORF">BRAFLDRAFT_277070</name>
</gene>
<dbReference type="InterPro" id="IPR002401">
    <property type="entry name" value="Cyt_P450_E_grp-I"/>
</dbReference>
<dbReference type="SUPFAM" id="SSF48264">
    <property type="entry name" value="Cytochrome P450"/>
    <property type="match status" value="1"/>
</dbReference>
<evidence type="ECO:0000256" key="4">
    <source>
        <dbReference type="ARBA" id="ARBA00004477"/>
    </source>
</evidence>
<evidence type="ECO:0000256" key="9">
    <source>
        <dbReference type="ARBA" id="ARBA00022792"/>
    </source>
</evidence>
<dbReference type="GO" id="GO:0102033">
    <property type="term" value="F:long-chain fatty acid omega-hydroxylase activity"/>
    <property type="evidence" value="ECO:0007669"/>
    <property type="project" value="UniProtKB-EC"/>
</dbReference>
<evidence type="ECO:0000256" key="24">
    <source>
        <dbReference type="ARBA" id="ARBA00066560"/>
    </source>
</evidence>
<evidence type="ECO:0000256" key="20">
    <source>
        <dbReference type="ARBA" id="ARBA00051320"/>
    </source>
</evidence>
<dbReference type="PANTHER" id="PTHR24300">
    <property type="entry name" value="CYTOCHROME P450 508A4-RELATED"/>
    <property type="match status" value="1"/>
</dbReference>
<keyword evidence="15 28" id="KW-0503">Monooxygenase</keyword>
<evidence type="ECO:0000256" key="13">
    <source>
        <dbReference type="ARBA" id="ARBA00023002"/>
    </source>
</evidence>
<evidence type="ECO:0000256" key="17">
    <source>
        <dbReference type="ARBA" id="ARBA00023128"/>
    </source>
</evidence>
<feature type="transmembrane region" description="Helical" evidence="29">
    <location>
        <begin position="12"/>
        <end position="34"/>
    </location>
</feature>
<evidence type="ECO:0000256" key="23">
    <source>
        <dbReference type="ARBA" id="ARBA00058812"/>
    </source>
</evidence>
<dbReference type="InterPro" id="IPR036396">
    <property type="entry name" value="Cyt_P450_sf"/>
</dbReference>
<keyword evidence="18 29" id="KW-0472">Membrane</keyword>
<evidence type="ECO:0000256" key="27">
    <source>
        <dbReference type="PIRSR" id="PIRSR602401-1"/>
    </source>
</evidence>
<evidence type="ECO:0000256" key="10">
    <source>
        <dbReference type="ARBA" id="ARBA00022824"/>
    </source>
</evidence>
<evidence type="ECO:0000256" key="18">
    <source>
        <dbReference type="ARBA" id="ARBA00023136"/>
    </source>
</evidence>
<accession>C3ZFB9</accession>
<dbReference type="GO" id="GO:0006629">
    <property type="term" value="P:lipid metabolic process"/>
    <property type="evidence" value="ECO:0007669"/>
    <property type="project" value="UniProtKB-KW"/>
</dbReference>
<dbReference type="STRING" id="7739.C3ZFB9"/>
<comment type="subcellular location">
    <subcellularLocation>
        <location evidence="4">Endoplasmic reticulum membrane</location>
        <topology evidence="4">Multi-pass membrane protein</topology>
    </subcellularLocation>
    <subcellularLocation>
        <location evidence="2">Microsome membrane</location>
        <topology evidence="2">Multi-pass membrane protein</topology>
    </subcellularLocation>
    <subcellularLocation>
        <location evidence="3">Mitochondrion inner membrane</location>
        <topology evidence="3">Multi-pass membrane protein</topology>
    </subcellularLocation>
</comment>
<name>C3ZFB9_BRAFL</name>
<comment type="function">
    <text evidence="23">A cytochrome P450 monooxygenase involved in the metabolism of arachidonic acid and its conjugates. Mechanistically, uses molecular oxygen inserting one oxygen atom into a substrate, and reducing the second into a water molecule, with two electrons provided by NADPH via cytochrome P450 reductase (CPR; NADPH-ferrihemoprotein reductase). Acts as an omega and omega-1 hydroxylase for arachidonic acid and possibly for other long chain fatty acids. May modulate the arachidonic acid signaling pathway and play a role in other fatty acid signaling processes. May down-regulate the biological activities of N-arachidonoyl-serotonin, an endocannabinoid that has anti-nociceptive effects through inhibition of fatty acid amide hydrolase FAAH, TRPV1 receptor and T-type calcium channels. Catalyzes C-2 oxidation of the indole ring of N-arachidonoyl-serotonin forming a less active product 2-oxo-N-arachidonoyl-serotonin.</text>
</comment>
<evidence type="ECO:0000256" key="3">
    <source>
        <dbReference type="ARBA" id="ARBA00004448"/>
    </source>
</evidence>
<dbReference type="GO" id="GO:0020037">
    <property type="term" value="F:heme binding"/>
    <property type="evidence" value="ECO:0007669"/>
    <property type="project" value="InterPro"/>
</dbReference>
<dbReference type="GO" id="GO:0005743">
    <property type="term" value="C:mitochondrial inner membrane"/>
    <property type="evidence" value="ECO:0007669"/>
    <property type="project" value="UniProtKB-SubCell"/>
</dbReference>
<dbReference type="Gene3D" id="1.10.630.10">
    <property type="entry name" value="Cytochrome P450"/>
    <property type="match status" value="1"/>
</dbReference>
<evidence type="ECO:0000256" key="14">
    <source>
        <dbReference type="ARBA" id="ARBA00023004"/>
    </source>
</evidence>
<evidence type="ECO:0000256" key="6">
    <source>
        <dbReference type="ARBA" id="ARBA00022617"/>
    </source>
</evidence>
<keyword evidence="8 27" id="KW-0479">Metal-binding</keyword>
<comment type="similarity">
    <text evidence="5 28">Belongs to the cytochrome P450 family.</text>
</comment>
<dbReference type="FunFam" id="1.10.630.10:FF:000017">
    <property type="entry name" value="cytochrome P450 2U1 isoform X1"/>
    <property type="match status" value="1"/>
</dbReference>
<evidence type="ECO:0000256" key="5">
    <source>
        <dbReference type="ARBA" id="ARBA00010617"/>
    </source>
</evidence>
<dbReference type="PRINTS" id="PR00385">
    <property type="entry name" value="P450"/>
</dbReference>
<dbReference type="PRINTS" id="PR01688">
    <property type="entry name" value="EP450ICYP2J"/>
</dbReference>
<evidence type="ECO:0000256" key="15">
    <source>
        <dbReference type="ARBA" id="ARBA00023033"/>
    </source>
</evidence>
<dbReference type="EC" id="1.14.14.80" evidence="24"/>
<evidence type="ECO:0000256" key="21">
    <source>
        <dbReference type="ARBA" id="ARBA00052159"/>
    </source>
</evidence>
<evidence type="ECO:0000256" key="11">
    <source>
        <dbReference type="ARBA" id="ARBA00022848"/>
    </source>
</evidence>
<keyword evidence="14 27" id="KW-0408">Iron</keyword>
<comment type="cofactor">
    <cofactor evidence="1 27">
        <name>heme</name>
        <dbReference type="ChEBI" id="CHEBI:30413"/>
    </cofactor>
</comment>
<evidence type="ECO:0000256" key="22">
    <source>
        <dbReference type="ARBA" id="ARBA00052378"/>
    </source>
</evidence>
<keyword evidence="12 29" id="KW-1133">Transmembrane helix</keyword>
<evidence type="ECO:0000256" key="16">
    <source>
        <dbReference type="ARBA" id="ARBA00023098"/>
    </source>
</evidence>
<keyword evidence="13 28" id="KW-0560">Oxidoreductase</keyword>
<dbReference type="InterPro" id="IPR017972">
    <property type="entry name" value="Cyt_P450_CS"/>
</dbReference>
<dbReference type="InterPro" id="IPR050182">
    <property type="entry name" value="Cytochrome_P450_fam2"/>
</dbReference>
<comment type="catalytic activity">
    <reaction evidence="20">
        <text>(5Z,8Z,11Z,14Z)-eicosatetraenoate + reduced [NADPH--hemoprotein reductase] + O2 = 20-hydroxy-(5Z,8Z,11Z,14Z)-eicosatetraenoate + oxidized [NADPH--hemoprotein reductase] + H2O + H(+)</text>
        <dbReference type="Rhea" id="RHEA:39755"/>
        <dbReference type="Rhea" id="RHEA-COMP:11964"/>
        <dbReference type="Rhea" id="RHEA-COMP:11965"/>
        <dbReference type="ChEBI" id="CHEBI:15377"/>
        <dbReference type="ChEBI" id="CHEBI:15378"/>
        <dbReference type="ChEBI" id="CHEBI:15379"/>
        <dbReference type="ChEBI" id="CHEBI:32395"/>
        <dbReference type="ChEBI" id="CHEBI:57618"/>
        <dbReference type="ChEBI" id="CHEBI:58210"/>
        <dbReference type="ChEBI" id="CHEBI:76624"/>
    </reaction>
    <physiologicalReaction direction="left-to-right" evidence="20">
        <dbReference type="Rhea" id="RHEA:39756"/>
    </physiologicalReaction>
</comment>
<evidence type="ECO:0000256" key="7">
    <source>
        <dbReference type="ARBA" id="ARBA00022692"/>
    </source>
</evidence>
<evidence type="ECO:0000256" key="29">
    <source>
        <dbReference type="SAM" id="Phobius"/>
    </source>
</evidence>
<keyword evidence="16" id="KW-0443">Lipid metabolism</keyword>
<organism>
    <name type="scientific">Branchiostoma floridae</name>
    <name type="common">Florida lancelet</name>
    <name type="synonym">Amphioxus</name>
    <dbReference type="NCBI Taxonomy" id="7739"/>
    <lineage>
        <taxon>Eukaryota</taxon>
        <taxon>Metazoa</taxon>
        <taxon>Chordata</taxon>
        <taxon>Cephalochordata</taxon>
        <taxon>Leptocardii</taxon>
        <taxon>Amphioxiformes</taxon>
        <taxon>Branchiostomatidae</taxon>
        <taxon>Branchiostoma</taxon>
    </lineage>
</organism>
<keyword evidence="11" id="KW-0492">Microsome</keyword>
<dbReference type="InterPro" id="IPR001128">
    <property type="entry name" value="Cyt_P450"/>
</dbReference>
<dbReference type="eggNOG" id="KOG0156">
    <property type="taxonomic scope" value="Eukaryota"/>
</dbReference>
<evidence type="ECO:0000256" key="28">
    <source>
        <dbReference type="RuleBase" id="RU000461"/>
    </source>
</evidence>
<evidence type="ECO:0000256" key="12">
    <source>
        <dbReference type="ARBA" id="ARBA00022989"/>
    </source>
</evidence>
<dbReference type="InParanoid" id="C3ZFB9"/>
<evidence type="ECO:0000313" key="30">
    <source>
        <dbReference type="EMBL" id="EEN49425.1"/>
    </source>
</evidence>
<dbReference type="PRINTS" id="PR00463">
    <property type="entry name" value="EP450I"/>
</dbReference>
<keyword evidence="10" id="KW-0256">Endoplasmic reticulum</keyword>
<feature type="binding site" description="axial binding residue" evidence="27">
    <location>
        <position position="451"/>
    </location>
    <ligand>
        <name>heme</name>
        <dbReference type="ChEBI" id="CHEBI:30413"/>
    </ligand>
    <ligandPart>
        <name>Fe</name>
        <dbReference type="ChEBI" id="CHEBI:18248"/>
    </ligandPart>
</feature>
<dbReference type="GO" id="GO:0005789">
    <property type="term" value="C:endoplasmic reticulum membrane"/>
    <property type="evidence" value="ECO:0007669"/>
    <property type="project" value="UniProtKB-SubCell"/>
</dbReference>
<evidence type="ECO:0000256" key="26">
    <source>
        <dbReference type="ARBA" id="ARBA00079181"/>
    </source>
</evidence>
<dbReference type="Pfam" id="PF00067">
    <property type="entry name" value="p450"/>
    <property type="match status" value="1"/>
</dbReference>
<protein>
    <recommendedName>
        <fullName evidence="25">Cytochrome P450 2U1</fullName>
        <ecNumber evidence="24">1.14.14.80</ecNumber>
    </recommendedName>
    <alternativeName>
        <fullName evidence="26">Long-chain fatty acid omega-monooxygenase</fullName>
    </alternativeName>
</protein>
<dbReference type="PANTHER" id="PTHR24300:SF404">
    <property type="entry name" value="CYTOCHROME P450 2D6-LIKE"/>
    <property type="match status" value="1"/>
</dbReference>